<gene>
    <name evidence="1" type="ORF">BJ878DRAFT_416414</name>
</gene>
<reference evidence="1" key="1">
    <citation type="journal article" date="2021" name="IMA Fungus">
        <title>Genomic characterization of three marine fungi, including Emericellopsis atlantica sp. nov. with signatures of a generalist lifestyle and marine biomass degradation.</title>
        <authorList>
            <person name="Hagestad O.C."/>
            <person name="Hou L."/>
            <person name="Andersen J.H."/>
            <person name="Hansen E.H."/>
            <person name="Altermark B."/>
            <person name="Li C."/>
            <person name="Kuhnert E."/>
            <person name="Cox R.J."/>
            <person name="Crous P.W."/>
            <person name="Spatafora J.W."/>
            <person name="Lail K."/>
            <person name="Amirebrahimi M."/>
            <person name="Lipzen A."/>
            <person name="Pangilinan J."/>
            <person name="Andreopoulos W."/>
            <person name="Hayes R.D."/>
            <person name="Ng V."/>
            <person name="Grigoriev I.V."/>
            <person name="Jackson S.A."/>
            <person name="Sutton T.D.S."/>
            <person name="Dobson A.D.W."/>
            <person name="Rama T."/>
        </authorList>
    </citation>
    <scope>NUCLEOTIDE SEQUENCE</scope>
    <source>
        <strain evidence="1">TRa3180A</strain>
    </source>
</reference>
<dbReference type="OrthoDB" id="3642826at2759"/>
<feature type="non-terminal residue" evidence="1">
    <location>
        <position position="1"/>
    </location>
</feature>
<evidence type="ECO:0000313" key="2">
    <source>
        <dbReference type="Proteomes" id="UP000887226"/>
    </source>
</evidence>
<keyword evidence="2" id="KW-1185">Reference proteome</keyword>
<proteinExistence type="predicted"/>
<name>A0A9P7Z874_9HELO</name>
<sequence length="185" mass="18054">INSQTLFPGGAITLGGQLVTLPSPSLTAAATTAPVAQVGDSNISQDANGNIIIGNKTLSQGDIATIDGSQVSVGPNGQIIVNGASLPTTFATTTPIGNAVSSIIIGGQTLTAGGRVTVGGDILSLAPQGTGIVVIGTVTIGSGVAIATTTEDPKKKSAAPGKPASISPFTLLGLQFILFFIGGAF</sequence>
<comment type="caution">
    <text evidence="1">The sequence shown here is derived from an EMBL/GenBank/DDBJ whole genome shotgun (WGS) entry which is preliminary data.</text>
</comment>
<dbReference type="Proteomes" id="UP000887226">
    <property type="component" value="Unassembled WGS sequence"/>
</dbReference>
<accession>A0A9P7Z874</accession>
<dbReference type="AlphaFoldDB" id="A0A9P7Z874"/>
<protein>
    <submittedName>
        <fullName evidence="1">Uncharacterized protein</fullName>
    </submittedName>
</protein>
<evidence type="ECO:0000313" key="1">
    <source>
        <dbReference type="EMBL" id="KAG9246678.1"/>
    </source>
</evidence>
<dbReference type="EMBL" id="MU253796">
    <property type="protein sequence ID" value="KAG9246678.1"/>
    <property type="molecule type" value="Genomic_DNA"/>
</dbReference>
<organism evidence="1 2">
    <name type="scientific">Calycina marina</name>
    <dbReference type="NCBI Taxonomy" id="1763456"/>
    <lineage>
        <taxon>Eukaryota</taxon>
        <taxon>Fungi</taxon>
        <taxon>Dikarya</taxon>
        <taxon>Ascomycota</taxon>
        <taxon>Pezizomycotina</taxon>
        <taxon>Leotiomycetes</taxon>
        <taxon>Helotiales</taxon>
        <taxon>Pezizellaceae</taxon>
        <taxon>Calycina</taxon>
    </lineage>
</organism>